<dbReference type="EMBL" id="AACJYH010000001">
    <property type="protein sequence ID" value="EAK8896085.1"/>
    <property type="molecule type" value="Genomic_DNA"/>
</dbReference>
<dbReference type="EMBL" id="AABBZO010000005">
    <property type="protein sequence ID" value="EAG4461832.1"/>
    <property type="molecule type" value="Genomic_DNA"/>
</dbReference>
<evidence type="ECO:0000313" key="53">
    <source>
        <dbReference type="Proteomes" id="UP000379076"/>
    </source>
</evidence>
<dbReference type="Proteomes" id="UP000358545">
    <property type="component" value="Unassembled WGS sequence"/>
</dbReference>
<evidence type="ECO:0000313" key="1">
    <source>
        <dbReference type="EMBL" id="EAC4552354.1"/>
    </source>
</evidence>
<dbReference type="Proteomes" id="UP000364988">
    <property type="component" value="Unassembled WGS sequence"/>
</dbReference>
<dbReference type="Proteomes" id="UP000368512">
    <property type="component" value="Unassembled WGS sequence"/>
</dbReference>
<evidence type="ECO:0000313" key="45">
    <source>
        <dbReference type="Proteomes" id="UP000345329"/>
    </source>
</evidence>
<evidence type="ECO:0000313" key="40">
    <source>
        <dbReference type="Proteomes" id="UP000331186"/>
    </source>
</evidence>
<evidence type="ECO:0000313" key="63">
    <source>
        <dbReference type="Proteomes" id="UP000478682"/>
    </source>
</evidence>
<evidence type="ECO:0000313" key="44">
    <source>
        <dbReference type="Proteomes" id="UP000344343"/>
    </source>
</evidence>
<dbReference type="EMBL" id="AALGDA010000004">
    <property type="protein sequence ID" value="ECY9781843.1"/>
    <property type="molecule type" value="Genomic_DNA"/>
</dbReference>
<evidence type="ECO:0000313" key="29">
    <source>
        <dbReference type="EMBL" id="EAK9316259.1"/>
    </source>
</evidence>
<sequence>MWGASLILLLFGKELFIHRIVEKQAIPTFYCRGMKFSLKKGIITNVWLRLAKIEPAFDKVMMK</sequence>
<evidence type="ECO:0000313" key="27">
    <source>
        <dbReference type="EMBL" id="EAH4241784.1"/>
    </source>
</evidence>
<dbReference type="EMBL" id="AABCVX010000004">
    <property type="protein sequence ID" value="EAG6169572.1"/>
    <property type="molecule type" value="Genomic_DNA"/>
</dbReference>
<reference evidence="28 46" key="3">
    <citation type="submission" date="2018-10" db="EMBL/GenBank/DDBJ databases">
        <authorList>
            <consortium name="PulseNet: The National Subtyping Network for Foodborne Disease Surveillance"/>
            <person name="Tarr C.L."/>
            <person name="Trees E."/>
            <person name="Katz L.S."/>
            <person name="Carleton-Romer H.A."/>
            <person name="Stroika S."/>
            <person name="Kucerova Z."/>
            <person name="Roache K.F."/>
            <person name="Sabol A.L."/>
            <person name="Besser J."/>
            <person name="Gerner-Smidt P."/>
        </authorList>
    </citation>
    <scope>NUCLEOTIDE SEQUENCE [LARGE SCALE GENOMIC DNA]</scope>
    <source>
        <strain evidence="1 43">2015L-6227</strain>
        <strain evidence="11 41">PNUSAL000134</strain>
        <strain evidence="5 47">PNUSAL000910</strain>
        <strain evidence="13 48">PNUSAL002180</strain>
        <strain evidence="14 63">PNUSAL002298</strain>
        <strain evidence="28 46">PNUSAL004402</strain>
        <strain evidence="35 66">PNUSAL005692</strain>
    </source>
</reference>
<dbReference type="EMBL" id="AABAYG010000002">
    <property type="protein sequence ID" value="EAG2244775.1"/>
    <property type="molecule type" value="Genomic_DNA"/>
</dbReference>
<evidence type="ECO:0000313" key="4">
    <source>
        <dbReference type="EMBL" id="EAC7479813.1"/>
    </source>
</evidence>
<evidence type="ECO:0000313" key="15">
    <source>
        <dbReference type="EMBL" id="EAG2087119.1"/>
    </source>
</evidence>
<evidence type="ECO:0000313" key="42">
    <source>
        <dbReference type="Proteomes" id="UP000337746"/>
    </source>
</evidence>
<dbReference type="Proteomes" id="UP000478704">
    <property type="component" value="Unassembled WGS sequence"/>
</dbReference>
<dbReference type="EMBL" id="AALAQH010000004">
    <property type="protein sequence ID" value="ECX6924740.1"/>
    <property type="molecule type" value="Genomic_DNA"/>
</dbReference>
<dbReference type="Proteomes" id="UP000339309">
    <property type="component" value="Unassembled WGS sequence"/>
</dbReference>
<reference evidence="38" key="7">
    <citation type="submission" date="2019-10" db="EMBL/GenBank/DDBJ databases">
        <authorList>
            <consortium name="NCBI Pathogen Detection Project"/>
        </authorList>
    </citation>
    <scope>NUCLEOTIDE SEQUENCE</scope>
    <source>
        <strain evidence="38">09CEB371LM</strain>
    </source>
</reference>
<dbReference type="EMBL" id="AAANYR010000002">
    <property type="protein sequence ID" value="EAD5785885.1"/>
    <property type="molecule type" value="Genomic_DNA"/>
</dbReference>
<evidence type="ECO:0000313" key="21">
    <source>
        <dbReference type="EMBL" id="EAG6169572.1"/>
    </source>
</evidence>
<dbReference type="AlphaFoldDB" id="A0A2Z5BY86"/>
<evidence type="ECO:0000313" key="17">
    <source>
        <dbReference type="EMBL" id="EAG2515277.1"/>
    </source>
</evidence>
<dbReference type="EMBL" id="AABFVG010000004">
    <property type="protein sequence ID" value="EAH2282036.1"/>
    <property type="molecule type" value="Genomic_DNA"/>
</dbReference>
<evidence type="ECO:0000313" key="37">
    <source>
        <dbReference type="EMBL" id="EDP8514823.1"/>
    </source>
</evidence>
<dbReference type="Proteomes" id="UP000410967">
    <property type="component" value="Unassembled WGS sequence"/>
</dbReference>
<evidence type="ECO:0000313" key="46">
    <source>
        <dbReference type="Proteomes" id="UP000350032"/>
    </source>
</evidence>
<dbReference type="EMBL" id="AABAGT010000011">
    <property type="protein sequence ID" value="EAG0867272.1"/>
    <property type="molecule type" value="Genomic_DNA"/>
</dbReference>
<evidence type="ECO:0000313" key="64">
    <source>
        <dbReference type="Proteomes" id="UP000478704"/>
    </source>
</evidence>
<dbReference type="EMBL" id="AABBAW010000004">
    <property type="protein sequence ID" value="EAG2515277.1"/>
    <property type="molecule type" value="Genomic_DNA"/>
</dbReference>
<dbReference type="EMBL" id="AABBHO010000028">
    <property type="protein sequence ID" value="EAG2997623.1"/>
    <property type="molecule type" value="Genomic_DNA"/>
</dbReference>
<dbReference type="EMBL" id="AAIAJJ010000003">
    <property type="protein sequence ID" value="ECC1556592.1"/>
    <property type="molecule type" value="Genomic_DNA"/>
</dbReference>
<dbReference type="EMBL" id="AABEKY010000001">
    <property type="protein sequence ID" value="EAG9386197.1"/>
    <property type="molecule type" value="Genomic_DNA"/>
</dbReference>
<evidence type="ECO:0000313" key="32">
    <source>
        <dbReference type="EMBL" id="ECC1556592.1"/>
    </source>
</evidence>
<dbReference type="Proteomes" id="UP000533021">
    <property type="component" value="Unassembled WGS sequence"/>
</dbReference>
<dbReference type="Proteomes" id="UP000549379">
    <property type="component" value="Unassembled WGS sequence"/>
</dbReference>
<dbReference type="EMBL" id="AAANYN010000018">
    <property type="protein sequence ID" value="EAD5774936.1"/>
    <property type="molecule type" value="Genomic_DNA"/>
</dbReference>
<evidence type="ECO:0000313" key="54">
    <source>
        <dbReference type="Proteomes" id="UP000389283"/>
    </source>
</evidence>
<evidence type="ECO:0000313" key="39">
    <source>
        <dbReference type="EMBL" id="KAA9450463.1"/>
    </source>
</evidence>
<evidence type="ECO:0000313" key="33">
    <source>
        <dbReference type="EMBL" id="ECX6924740.1"/>
    </source>
</evidence>
<dbReference type="EMBL" id="AABGUK010000002">
    <property type="protein sequence ID" value="EAH4241784.1"/>
    <property type="molecule type" value="Genomic_DNA"/>
</dbReference>
<evidence type="ECO:0000313" key="16">
    <source>
        <dbReference type="EMBL" id="EAG2244775.1"/>
    </source>
</evidence>
<evidence type="ECO:0000313" key="35">
    <source>
        <dbReference type="EMBL" id="ECY9781843.1"/>
    </source>
</evidence>
<dbReference type="Proteomes" id="UP000460224">
    <property type="component" value="Unassembled WGS sequence"/>
</dbReference>
<dbReference type="EMBL" id="AAAJKI010000004">
    <property type="protein sequence ID" value="EAC6547351.1"/>
    <property type="molecule type" value="Genomic_DNA"/>
</dbReference>
<evidence type="ECO:0000313" key="22">
    <source>
        <dbReference type="EMBL" id="EAG6991431.1"/>
    </source>
</evidence>
<evidence type="ECO:0000313" key="56">
    <source>
        <dbReference type="Proteomes" id="UP000398321"/>
    </source>
</evidence>
<dbReference type="EMBL" id="AAHZFN010000012">
    <property type="protein sequence ID" value="ECB9474076.1"/>
    <property type="molecule type" value="Genomic_DNA"/>
</dbReference>
<dbReference type="Proteomes" id="UP000345329">
    <property type="component" value="Unassembled WGS sequence"/>
</dbReference>
<evidence type="ECO:0000313" key="7">
    <source>
        <dbReference type="EMBL" id="EAD3793012.1"/>
    </source>
</evidence>
<dbReference type="EMBL" id="AABEMN010000013">
    <property type="protein sequence ID" value="EAG9520037.1"/>
    <property type="molecule type" value="Genomic_DNA"/>
</dbReference>
<dbReference type="Proteomes" id="UP000403352">
    <property type="component" value="Unassembled WGS sequence"/>
</dbReference>
<dbReference type="Proteomes" id="UP000467536">
    <property type="component" value="Unassembled WGS sequence"/>
</dbReference>
<gene>
    <name evidence="13" type="ORF">A8L61_08230</name>
    <name evidence="22" type="ORF">AB917_12620</name>
    <name evidence="1" type="ORF">ABZ57_07640</name>
    <name evidence="10" type="ORF">ART25_04055</name>
    <name evidence="2" type="ORF">ARY78_07650</name>
    <name evidence="17" type="ORF">B1N52_08895</name>
    <name evidence="16" type="ORF">B1S26_05070</name>
    <name evidence="18" type="ORF">B5K54_09985</name>
    <name evidence="14" type="ORF">BB997_12485</name>
    <name evidence="33" type="ORF">BCZ19_08680</name>
    <name evidence="15" type="ORF">BCZ21_07585</name>
    <name evidence="20" type="ORF">CA369_05995</name>
    <name evidence="19" type="ORF">CAV64_07555</name>
    <name evidence="23" type="ORF">CW845_01640</name>
    <name evidence="25" type="ORF">D4920_08145</name>
    <name evidence="24" type="ORF">D4B11_09665</name>
    <name evidence="26" type="ORF">D5N24_07490</name>
    <name evidence="28" type="ORF">D7104_00065</name>
    <name evidence="39" type="ORF">DCK61_07000</name>
    <name evidence="21" type="ORF">DCT16_09255</name>
    <name evidence="4" type="ORF">DQ70_03840</name>
    <name evidence="3" type="ORF">DU018_03115</name>
    <name evidence="12" type="ORF">E1W56_08915</name>
    <name evidence="27" type="ORF">E5F58_07150</name>
    <name evidence="9" type="ORF">EX365_04815</name>
    <name evidence="8" type="ORF">EXZ73_11605</name>
    <name evidence="34" type="ORF">F6436_07200</name>
    <name evidence="35" type="ORF">F6515_02430</name>
    <name evidence="29" type="ORF">FA835_03965</name>
    <name evidence="31" type="ORF">FLQ97_11185</name>
    <name evidence="30" type="ORF">FLR03_10365</name>
    <name evidence="32" type="ORF">FNX40_07175</name>
    <name evidence="36" type="ORF">FV747_09940</name>
    <name evidence="37" type="ORF">G3O21_002256</name>
    <name evidence="38" type="ORF">GHH22_01745</name>
    <name evidence="5" type="ORF">KV70_13945</name>
    <name evidence="6" type="ORF">QD52_09535</name>
    <name evidence="7" type="ORF">UI29_09555</name>
    <name evidence="11" type="ORF">Y261_04640</name>
</gene>
<evidence type="ECO:0000313" key="57">
    <source>
        <dbReference type="Proteomes" id="UP000403352"/>
    </source>
</evidence>
<proteinExistence type="predicted"/>
<evidence type="ECO:0000313" key="6">
    <source>
        <dbReference type="EMBL" id="EAD1185314.1"/>
    </source>
</evidence>
<dbReference type="EMBL" id="AAAKQF010000011">
    <property type="protein sequence ID" value="EAC9041317.1"/>
    <property type="molecule type" value="Genomic_DNA"/>
</dbReference>
<evidence type="ECO:0000313" key="61">
    <source>
        <dbReference type="Proteomes" id="UP000460224"/>
    </source>
</evidence>
<reference evidence="34 49" key="6">
    <citation type="submission" date="2019-09" db="EMBL/GenBank/DDBJ databases">
        <authorList>
            <consortium name="GenomeTrakr network: Whole genome sequencing for foodborne pathogen traceback"/>
        </authorList>
    </citation>
    <scope>NUCLEOTIDE SEQUENCE [LARGE SCALE GENOMIC DNA]</scope>
    <source>
        <strain evidence="22 75">CFSAN004300</strain>
        <strain evidence="23 67">CFSAN072474</strain>
        <strain evidence="34 49">FLAG-55987</strain>
        <strain evidence="29 58">PHLUSALM00088</strain>
    </source>
</reference>
<dbReference type="EMBL" id="AABGHY010000004">
    <property type="protein sequence ID" value="EAH3294233.1"/>
    <property type="molecule type" value="Genomic_DNA"/>
</dbReference>
<dbReference type="EMBL" id="AAAJWF010000002">
    <property type="protein sequence ID" value="EAC7479813.1"/>
    <property type="molecule type" value="Genomic_DNA"/>
</dbReference>
<dbReference type="EMBL" id="AACKDQ010000006">
    <property type="protein sequence ID" value="EAK9316259.1"/>
    <property type="molecule type" value="Genomic_DNA"/>
</dbReference>
<dbReference type="EMBL" id="AAAMZD010000004">
    <property type="protein sequence ID" value="EAD3793012.1"/>
    <property type="molecule type" value="Genomic_DNA"/>
</dbReference>
<protein>
    <submittedName>
        <fullName evidence="28">Uncharacterized protein</fullName>
    </submittedName>
</protein>
<dbReference type="Proteomes" id="UP000337746">
    <property type="component" value="Unassembled WGS sequence"/>
</dbReference>
<evidence type="ECO:0000313" key="30">
    <source>
        <dbReference type="EMBL" id="ECB9474076.1"/>
    </source>
</evidence>
<dbReference type="EMBL" id="AANPAU010000008">
    <property type="protein sequence ID" value="EDP8514823.1"/>
    <property type="molecule type" value="Genomic_DNA"/>
</dbReference>
<evidence type="ECO:0000313" key="5">
    <source>
        <dbReference type="EMBL" id="EAC9041317.1"/>
    </source>
</evidence>
<dbReference type="EMBL" id="AABATR010000007">
    <property type="protein sequence ID" value="EAG1894426.1"/>
    <property type="molecule type" value="Genomic_DNA"/>
</dbReference>
<reference evidence="27 69" key="5">
    <citation type="submission" date="2019-04" db="EMBL/GenBank/DDBJ databases">
        <authorList>
            <consortium name="GenomeTrakr: Next Generation Sequencing Network for Food Pathogen Tracability"/>
        </authorList>
    </citation>
    <scope>NUCLEOTIDE SEQUENCE [LARGE SCALE GENOMIC DNA]</scope>
    <source>
        <strain evidence="18 76">10B02965A-1</strain>
        <strain evidence="4 51">CFSAN008042</strain>
        <strain evidence="20 70">CFSAN063727</strain>
        <strain evidence="10 53">FDA00006494</strain>
        <strain evidence="2 50">FDA00007096</strain>
        <strain evidence="6 57">FDA00008584</strain>
        <strain evidence="16">FDA00011243</strain>
        <strain evidence="3 40">FDA00013332</strain>
        <strain evidence="9 44">FDA00013853</strain>
        <strain evidence="30 59">FDA00014336</strain>
        <strain evidence="32 54">FDA00014370</strain>
        <strain evidence="31 56">FDA00014392</strain>
        <strain evidence="37">FDA00015054</strain>
        <strain evidence="19 73">FDA1005580-S054-001</strain>
        <strain evidence="64">FDA1090798-S029-001</strain>
        <strain evidence="65">FDA956581-098-004</strain>
        <strain evidence="17 68">FDA960927-006-004</strain>
        <strain evidence="21 77">FLAG-38921</strain>
        <strain evidence="33 60">FLAG-51482A</strain>
        <strain evidence="15 42">FLAG-54356</strain>
        <strain evidence="8 52">FSIS31901579</strain>
        <strain evidence="27 69">LS1344</strain>
        <strain evidence="7 45">VA-WGS-00405</strain>
    </source>
</reference>
<evidence type="ECO:0000313" key="26">
    <source>
        <dbReference type="EMBL" id="EAH3294233.1"/>
    </source>
</evidence>
<reference evidence="39 61" key="2">
    <citation type="submission" date="2018-04" db="EMBL/GenBank/DDBJ databases">
        <title>Genome Analysis of a Prevalent Clone of Listeria monocytogenes Sequence Type 87 in China.</title>
        <authorList>
            <person name="Wang Y."/>
        </authorList>
    </citation>
    <scope>NUCLEOTIDE SEQUENCE [LARGE SCALE GENOMIC DNA]</scope>
    <source>
        <strain evidence="39 61">ICDC_LM1523</strain>
    </source>
</reference>
<evidence type="ECO:0000313" key="59">
    <source>
        <dbReference type="Proteomes" id="UP000423131"/>
    </source>
</evidence>
<dbReference type="Proteomes" id="UP000389283">
    <property type="component" value="Unassembled WGS sequence"/>
</dbReference>
<dbReference type="Proteomes" id="UP000481141">
    <property type="component" value="Unassembled WGS sequence"/>
</dbReference>
<evidence type="ECO:0000313" key="25">
    <source>
        <dbReference type="EMBL" id="EAH2282036.1"/>
    </source>
</evidence>
<dbReference type="Proteomes" id="UP000489121">
    <property type="component" value="Unassembled WGS sequence"/>
</dbReference>
<dbReference type="Proteomes" id="UP000336166">
    <property type="component" value="Unassembled WGS sequence"/>
</dbReference>
<evidence type="ECO:0000313" key="77">
    <source>
        <dbReference type="Proteomes" id="UP000566721"/>
    </source>
</evidence>
<evidence type="ECO:0000313" key="43">
    <source>
        <dbReference type="Proteomes" id="UP000339309"/>
    </source>
</evidence>
<evidence type="ECO:0000313" key="3">
    <source>
        <dbReference type="EMBL" id="EAC6547351.1"/>
    </source>
</evidence>
<evidence type="ECO:0000313" key="74">
    <source>
        <dbReference type="Proteomes" id="UP000546397"/>
    </source>
</evidence>
<dbReference type="EMBL" id="AAAQQZ010000002">
    <property type="protein sequence ID" value="EAE1338081.1"/>
    <property type="molecule type" value="Genomic_DNA"/>
</dbReference>
<dbReference type="Proteomes" id="UP000546397">
    <property type="component" value="Unassembled WGS sequence"/>
</dbReference>
<evidence type="ECO:0000313" key="66">
    <source>
        <dbReference type="Proteomes" id="UP000489121"/>
    </source>
</evidence>
<evidence type="ECO:0000313" key="72">
    <source>
        <dbReference type="Proteomes" id="UP000533021"/>
    </source>
</evidence>
<evidence type="ECO:0000313" key="24">
    <source>
        <dbReference type="EMBL" id="EAG9520037.1"/>
    </source>
</evidence>
<dbReference type="EMBL" id="AANEHK010000008">
    <property type="protein sequence ID" value="EDO0986312.1"/>
    <property type="molecule type" value="Genomic_DNA"/>
</dbReference>
<dbReference type="Proteomes" id="UP000566721">
    <property type="component" value="Unassembled WGS sequence"/>
</dbReference>
<dbReference type="EMBL" id="AABBYJ010000004">
    <property type="protein sequence ID" value="EAG4331105.1"/>
    <property type="molecule type" value="Genomic_DNA"/>
</dbReference>
<evidence type="ECO:0000313" key="20">
    <source>
        <dbReference type="EMBL" id="EAG4461832.1"/>
    </source>
</evidence>
<evidence type="ECO:0000313" key="11">
    <source>
        <dbReference type="EMBL" id="EAE2353636.1"/>
    </source>
</evidence>
<evidence type="ECO:0000313" key="50">
    <source>
        <dbReference type="Proteomes" id="UP000365297"/>
    </source>
</evidence>
<dbReference type="Proteomes" id="UP000354255">
    <property type="component" value="Unassembled WGS sequence"/>
</dbReference>
<dbReference type="EMBL" id="AAASLB010000004">
    <property type="protein sequence ID" value="EAE4942150.1"/>
    <property type="molecule type" value="Genomic_DNA"/>
</dbReference>
<dbReference type="Proteomes" id="UP000527632">
    <property type="component" value="Unassembled WGS sequence"/>
</dbReference>
<evidence type="ECO:0000313" key="70">
    <source>
        <dbReference type="Proteomes" id="UP000528151"/>
    </source>
</evidence>
<dbReference type="EMBL" id="AALEDS010000005">
    <property type="protein sequence ID" value="ECY6544113.1"/>
    <property type="molecule type" value="Genomic_DNA"/>
</dbReference>
<evidence type="ECO:0000313" key="55">
    <source>
        <dbReference type="Proteomes" id="UP000393182"/>
    </source>
</evidence>
<dbReference type="Proteomes" id="UP000840039">
    <property type="component" value="Unassembled WGS sequence"/>
</dbReference>
<dbReference type="EMBL" id="DAAEEB010000001">
    <property type="protein sequence ID" value="HAA8051883.1"/>
    <property type="molecule type" value="Genomic_DNA"/>
</dbReference>
<evidence type="ECO:0000313" key="34">
    <source>
        <dbReference type="EMBL" id="ECY6544113.1"/>
    </source>
</evidence>
<evidence type="ECO:0000313" key="36">
    <source>
        <dbReference type="EMBL" id="EDO0986312.1"/>
    </source>
</evidence>
<dbReference type="Proteomes" id="UP000525850">
    <property type="component" value="Unassembled WGS sequence"/>
</dbReference>
<evidence type="ECO:0000313" key="73">
    <source>
        <dbReference type="Proteomes" id="UP000540117"/>
    </source>
</evidence>
<evidence type="ECO:0000313" key="68">
    <source>
        <dbReference type="Proteomes" id="UP000525850"/>
    </source>
</evidence>
<dbReference type="Proteomes" id="UP000376505">
    <property type="component" value="Unassembled WGS sequence"/>
</dbReference>
<dbReference type="EMBL" id="AAALRN010000004">
    <property type="protein sequence ID" value="EAD1185314.1"/>
    <property type="molecule type" value="Genomic_DNA"/>
</dbReference>
<evidence type="ECO:0000313" key="14">
    <source>
        <dbReference type="EMBL" id="EAG1894426.1"/>
    </source>
</evidence>
<evidence type="ECO:0000313" key="19">
    <source>
        <dbReference type="EMBL" id="EAG4331105.1"/>
    </source>
</evidence>
<dbReference type="Proteomes" id="UP000331186">
    <property type="component" value="Unassembled WGS sequence"/>
</dbReference>
<dbReference type="Proteomes" id="UP000393182">
    <property type="component" value="Unassembled WGS sequence"/>
</dbReference>
<dbReference type="Proteomes" id="UP000398321">
    <property type="component" value="Unassembled WGS sequence"/>
</dbReference>
<dbReference type="EMBL" id="QDAY01000002">
    <property type="protein sequence ID" value="KAA9450463.1"/>
    <property type="molecule type" value="Genomic_DNA"/>
</dbReference>
<evidence type="ECO:0000313" key="62">
    <source>
        <dbReference type="Proteomes" id="UP000467536"/>
    </source>
</evidence>
<evidence type="ECO:0000313" key="13">
    <source>
        <dbReference type="EMBL" id="EAG0867272.1"/>
    </source>
</evidence>
<dbReference type="Proteomes" id="UP000548278">
    <property type="component" value="Unassembled WGS sequence"/>
</dbReference>
<evidence type="ECO:0000313" key="23">
    <source>
        <dbReference type="EMBL" id="EAG9386197.1"/>
    </source>
</evidence>
<dbReference type="EMBL" id="AAAREG010000003">
    <property type="protein sequence ID" value="EAE2353636.1"/>
    <property type="molecule type" value="Genomic_DNA"/>
</dbReference>
<evidence type="ECO:0000313" key="2">
    <source>
        <dbReference type="EMBL" id="EAC5550299.1"/>
    </source>
</evidence>
<evidence type="ECO:0000313" key="41">
    <source>
        <dbReference type="Proteomes" id="UP000336166"/>
    </source>
</evidence>
<evidence type="ECO:0000313" key="38">
    <source>
        <dbReference type="EMBL" id="HAA8051883.1"/>
    </source>
</evidence>
<dbReference type="EMBL" id="AAAIXK010000003">
    <property type="protein sequence ID" value="EAC5550299.1"/>
    <property type="molecule type" value="Genomic_DNA"/>
</dbReference>
<evidence type="ECO:0000313" key="28">
    <source>
        <dbReference type="EMBL" id="EAK8896085.1"/>
    </source>
</evidence>
<dbReference type="Proteomes" id="UP000530452">
    <property type="component" value="Unassembled WGS sequence"/>
</dbReference>
<evidence type="ECO:0000313" key="71">
    <source>
        <dbReference type="Proteomes" id="UP000530452"/>
    </source>
</evidence>
<dbReference type="Proteomes" id="UP000350032">
    <property type="component" value="Unassembled WGS sequence"/>
</dbReference>
<dbReference type="Proteomes" id="UP000540117">
    <property type="component" value="Unassembled WGS sequence"/>
</dbReference>
<name>A0A2Z5BY86_LISMN</name>
<evidence type="ECO:0000313" key="9">
    <source>
        <dbReference type="EMBL" id="EAD5785885.1"/>
    </source>
</evidence>
<dbReference type="EMBL" id="AAAIKW010000004">
    <property type="protein sequence ID" value="EAC4552354.1"/>
    <property type="molecule type" value="Genomic_DNA"/>
</dbReference>
<evidence type="ECO:0000313" key="69">
    <source>
        <dbReference type="Proteomes" id="UP000527632"/>
    </source>
</evidence>
<evidence type="ECO:0000313" key="58">
    <source>
        <dbReference type="Proteomes" id="UP000410967"/>
    </source>
</evidence>
<dbReference type="Proteomes" id="UP000427828">
    <property type="component" value="Unassembled WGS sequence"/>
</dbReference>
<comment type="caution">
    <text evidence="28">The sequence shown here is derived from an EMBL/GenBank/DDBJ whole genome shotgun (WGS) entry which is preliminary data.</text>
</comment>
<dbReference type="Proteomes" id="UP000423131">
    <property type="component" value="Unassembled WGS sequence"/>
</dbReference>
<evidence type="ECO:0000313" key="76">
    <source>
        <dbReference type="Proteomes" id="UP000549379"/>
    </source>
</evidence>
<evidence type="ECO:0000313" key="67">
    <source>
        <dbReference type="Proteomes" id="UP000522199"/>
    </source>
</evidence>
<evidence type="ECO:0000313" key="31">
    <source>
        <dbReference type="EMBL" id="ECB9514291.1"/>
    </source>
</evidence>
<accession>A0A2Z5BY86</accession>
<dbReference type="Proteomes" id="UP000522199">
    <property type="component" value="Unassembled WGS sequence"/>
</dbReference>
<dbReference type="Proteomes" id="UP000365297">
    <property type="component" value="Unassembled WGS sequence"/>
</dbReference>
<evidence type="ECO:0000313" key="48">
    <source>
        <dbReference type="Proteomes" id="UP000358545"/>
    </source>
</evidence>
<dbReference type="Proteomes" id="UP000379076">
    <property type="component" value="Unassembled WGS sequence"/>
</dbReference>
<dbReference type="EMBL" id="AAHZFY010000026">
    <property type="protein sequence ID" value="ECB9514291.1"/>
    <property type="molecule type" value="Genomic_DNA"/>
</dbReference>
<organism evidence="28 46">
    <name type="scientific">Listeria monocytogenes</name>
    <dbReference type="NCBI Taxonomy" id="1639"/>
    <lineage>
        <taxon>Bacteria</taxon>
        <taxon>Bacillati</taxon>
        <taxon>Bacillota</taxon>
        <taxon>Bacilli</taxon>
        <taxon>Bacillales</taxon>
        <taxon>Listeriaceae</taxon>
        <taxon>Listeria</taxon>
    </lineage>
</organism>
<reference evidence="12 55" key="4">
    <citation type="submission" date="2019-03" db="EMBL/GenBank/DDBJ databases">
        <authorList>
            <person name="Ashton P.M."/>
            <person name="Dallman T."/>
            <person name="Nair S."/>
            <person name="De Pinna E."/>
            <person name="Peters T."/>
            <person name="Grant K."/>
        </authorList>
    </citation>
    <scope>NUCLEOTIDE SEQUENCE [LARGE SCALE GENOMIC DNA]</scope>
    <source>
        <strain evidence="25 72">282333</strain>
        <strain evidence="26 71">282352</strain>
        <strain evidence="24 74">289003</strain>
        <strain evidence="36 62">788324</strain>
        <strain evidence="12">RL15000286</strain>
    </source>
</reference>
<evidence type="ECO:0000313" key="65">
    <source>
        <dbReference type="Proteomes" id="UP000481141"/>
    </source>
</evidence>
<evidence type="ECO:0000313" key="10">
    <source>
        <dbReference type="EMBL" id="EAE1338081.1"/>
    </source>
</evidence>
<dbReference type="Proteomes" id="UP000344343">
    <property type="component" value="Unassembled WGS sequence"/>
</dbReference>
<evidence type="ECO:0000313" key="60">
    <source>
        <dbReference type="Proteomes" id="UP000427828"/>
    </source>
</evidence>
<evidence type="ECO:0000313" key="75">
    <source>
        <dbReference type="Proteomes" id="UP000548278"/>
    </source>
</evidence>
<evidence type="ECO:0000313" key="8">
    <source>
        <dbReference type="EMBL" id="EAD5774936.1"/>
    </source>
</evidence>
<evidence type="ECO:0000313" key="47">
    <source>
        <dbReference type="Proteomes" id="UP000354255"/>
    </source>
</evidence>
<evidence type="ECO:0000313" key="51">
    <source>
        <dbReference type="Proteomes" id="UP000368512"/>
    </source>
</evidence>
<reference evidence="38" key="1">
    <citation type="journal article" date="2018" name="Genome Biol.">
        <title>SKESA: strategic k-mer extension for scrupulous assemblies.</title>
        <authorList>
            <person name="Souvorov A."/>
            <person name="Agarwala R."/>
            <person name="Lipman D.J."/>
        </authorList>
    </citation>
    <scope>NUCLEOTIDE SEQUENCE [LARGE SCALE GENOMIC DNA]</scope>
    <source>
        <strain evidence="38">09CEB371LM</strain>
    </source>
</reference>
<evidence type="ECO:0000313" key="52">
    <source>
        <dbReference type="Proteomes" id="UP000376505"/>
    </source>
</evidence>
<dbReference type="EMBL" id="AABAWE010000003">
    <property type="protein sequence ID" value="EAG2087119.1"/>
    <property type="molecule type" value="Genomic_DNA"/>
</dbReference>
<dbReference type="Proteomes" id="UP000528151">
    <property type="component" value="Unassembled WGS sequence"/>
</dbReference>
<evidence type="ECO:0000313" key="49">
    <source>
        <dbReference type="Proteomes" id="UP000364988"/>
    </source>
</evidence>
<dbReference type="EMBL" id="AABDGJ010000010">
    <property type="protein sequence ID" value="EAG6991431.1"/>
    <property type="molecule type" value="Genomic_DNA"/>
</dbReference>
<dbReference type="Proteomes" id="UP000478682">
    <property type="component" value="Unassembled WGS sequence"/>
</dbReference>
<evidence type="ECO:0000313" key="18">
    <source>
        <dbReference type="EMBL" id="EAG2997623.1"/>
    </source>
</evidence>
<evidence type="ECO:0000313" key="12">
    <source>
        <dbReference type="EMBL" id="EAE4942150.1"/>
    </source>
</evidence>